<dbReference type="GO" id="GO:0004888">
    <property type="term" value="F:transmembrane signaling receptor activity"/>
    <property type="evidence" value="ECO:0007669"/>
    <property type="project" value="InterPro"/>
</dbReference>
<dbReference type="GO" id="GO:0007165">
    <property type="term" value="P:signal transduction"/>
    <property type="evidence" value="ECO:0007669"/>
    <property type="project" value="UniProtKB-KW"/>
</dbReference>
<feature type="domain" description="HAMP" evidence="8">
    <location>
        <begin position="812"/>
        <end position="863"/>
    </location>
</feature>
<dbReference type="InterPro" id="IPR003660">
    <property type="entry name" value="HAMP_dom"/>
</dbReference>
<dbReference type="PANTHER" id="PTHR32089:SF114">
    <property type="entry name" value="METHYL-ACCEPTING CHEMOTAXIS PROTEIN MCPB"/>
    <property type="match status" value="1"/>
</dbReference>
<dbReference type="InterPro" id="IPR029016">
    <property type="entry name" value="GAF-like_dom_sf"/>
</dbReference>
<dbReference type="PRINTS" id="PR00260">
    <property type="entry name" value="CHEMTRNSDUCR"/>
</dbReference>
<dbReference type="RefSeq" id="WP_316430146.1">
    <property type="nucleotide sequence ID" value="NZ_CP053586.1"/>
</dbReference>
<dbReference type="InterPro" id="IPR004090">
    <property type="entry name" value="Chemotax_Me-accpt_rcpt"/>
</dbReference>
<feature type="domain" description="Methyl-accepting transducer" evidence="7">
    <location>
        <begin position="868"/>
        <end position="1104"/>
    </location>
</feature>
<dbReference type="SUPFAM" id="SSF55781">
    <property type="entry name" value="GAF domain-like"/>
    <property type="match status" value="2"/>
</dbReference>
<dbReference type="Pfam" id="PF00015">
    <property type="entry name" value="MCPsignal"/>
    <property type="match status" value="1"/>
</dbReference>
<evidence type="ECO:0000259" key="7">
    <source>
        <dbReference type="PROSITE" id="PS50111"/>
    </source>
</evidence>
<dbReference type="PANTHER" id="PTHR32089">
    <property type="entry name" value="METHYL-ACCEPTING CHEMOTAXIS PROTEIN MCPB"/>
    <property type="match status" value="1"/>
</dbReference>
<dbReference type="GO" id="GO:0016020">
    <property type="term" value="C:membrane"/>
    <property type="evidence" value="ECO:0007669"/>
    <property type="project" value="UniProtKB-SubCell"/>
</dbReference>
<evidence type="ECO:0000259" key="6">
    <source>
        <dbReference type="PROSITE" id="PS50046"/>
    </source>
</evidence>
<keyword evidence="5" id="KW-1133">Transmembrane helix</keyword>
<name>A0AA97AGJ1_9CYAN</name>
<sequence length="1141" mass="124338">MTTQFRKSPNAQSGINNGYSDRLKDFAKAVDEDITQTSPPASRERFHCLSRSDQLPVRRKALLALIASQVFSTVGLMAASSIPLIWAGRMYLKQQAQSELSLSEQAYQLELDQLAANIRAEASHPALMAAARDYEASRPLSPEQERAVRDQLKQVMAARGIQYLTLVGTDKRTIASTNAERSGTAFDPDGLISRVLANPQELKTTAVVSPQQSLPLANQNGLIRYAVVPMRDPETQAVLAVLLAGDVLNQERGIETRIEFDQGYSAIYARQPNGFDLVTSTLSGGQMPEGASTALVPLPDTTLLEAATSAPAGETSTPVSQRSEIAGRPHMLVAKAISDGKGNPVAVLIHGKSEAPLLQLLKLILGLQLAVGAVLLLLNLLLAKWLGKSLVKPVENLYSIVLQFIQGNRNVRAEVYAQDEIGELTLAFNRLAESIDQSEALLQEQHDSQQQETEHARLLTAVMIQIQQSQDIEAILNTAVTGGRSLLQVDRVVIYRFNTDFTSGEIAAESIGEGWIKALGKTIYDPLNPISLERYRSGRISMVENLAEASLSRCHCEILERLEVQANIVAPILVGEQLLGLLCAHQCSGPRRWQPADVELMQQLSTQVGYALNQATLLHQQQMIAERERLLNQAVSKMRETLEPQEIFNTVLQDTRQSLAADRTVVYLFNQNWEGTIVAESVADDYLAALGAQIADPCFADKYVEKYRKGRVQATSNIRQANLTECHINQLEAFQVKANLVAPVLVKGKLLGLLIAHQCSAPRQWQEADIRFMRQIAIQLGFALEQANLFSQKEQARLEAEALSEQRQQQKELLQQQIVNLLGHVEGAAGGDLTVRAEVTAGELGTVADFFNAIIESLRHIVTQVKQSAMQVNTALGQNEDAVQRLADEAQQQAEETTRMLTAVEQMTASIQAVAQSAQQAAQVARTASVTAETGGNAMDLTVHNILSLRETIGDTAKKVKRLGESSQQISRVVSLINQIALQTNLLAINAGIEAARAGEEGQGFAVVAEEVGDLAARSAEATQEIEKVVAAIQRETSQVVESMEQSTVQVVEGTRLVEAAKRSLQEIVEVSRQIDQLVQSISAATVSQVATSEAVSQVMQQMTQVAERTSDSSRQVSTAIQQTVAIAQELQQSVEAFNVS</sequence>
<evidence type="ECO:0000256" key="4">
    <source>
        <dbReference type="SAM" id="Coils"/>
    </source>
</evidence>
<dbReference type="SUPFAM" id="SSF58104">
    <property type="entry name" value="Methyl-accepting chemotaxis protein (MCP) signaling domain"/>
    <property type="match status" value="1"/>
</dbReference>
<dbReference type="PROSITE" id="PS50885">
    <property type="entry name" value="HAMP"/>
    <property type="match status" value="2"/>
</dbReference>
<evidence type="ECO:0000256" key="1">
    <source>
        <dbReference type="ARBA" id="ARBA00023224"/>
    </source>
</evidence>
<dbReference type="Gene3D" id="1.10.287.950">
    <property type="entry name" value="Methyl-accepting chemotaxis protein"/>
    <property type="match status" value="1"/>
</dbReference>
<proteinExistence type="inferred from homology"/>
<dbReference type="PROSITE" id="PS50111">
    <property type="entry name" value="CHEMOTAXIS_TRANSDUC_2"/>
    <property type="match status" value="1"/>
</dbReference>
<dbReference type="Gene3D" id="6.10.340.10">
    <property type="match status" value="1"/>
</dbReference>
<organism evidence="9">
    <name type="scientific">Leptolyngbya sp. NK1-12</name>
    <dbReference type="NCBI Taxonomy" id="2547451"/>
    <lineage>
        <taxon>Bacteria</taxon>
        <taxon>Bacillati</taxon>
        <taxon>Cyanobacteriota</taxon>
        <taxon>Cyanophyceae</taxon>
        <taxon>Leptolyngbyales</taxon>
        <taxon>Leptolyngbyaceae</taxon>
        <taxon>Leptolyngbya group</taxon>
        <taxon>Leptolyngbya</taxon>
    </lineage>
</organism>
<dbReference type="InterPro" id="IPR016132">
    <property type="entry name" value="Phyto_chromo_attachment"/>
</dbReference>
<evidence type="ECO:0000256" key="5">
    <source>
        <dbReference type="SAM" id="Phobius"/>
    </source>
</evidence>
<dbReference type="InterPro" id="IPR004089">
    <property type="entry name" value="MCPsignal_dom"/>
</dbReference>
<dbReference type="SMART" id="SM00304">
    <property type="entry name" value="HAMP"/>
    <property type="match status" value="3"/>
</dbReference>
<accession>A0AA97AGJ1</accession>
<gene>
    <name evidence="9" type="ORF">HJG54_16935</name>
</gene>
<feature type="domain" description="HAMP" evidence="8">
    <location>
        <begin position="388"/>
        <end position="440"/>
    </location>
</feature>
<reference evidence="9" key="1">
    <citation type="submission" date="2020-05" db="EMBL/GenBank/DDBJ databases">
        <authorList>
            <person name="Zhu T."/>
            <person name="Keshari N."/>
            <person name="Lu X."/>
        </authorList>
    </citation>
    <scope>NUCLEOTIDE SEQUENCE</scope>
    <source>
        <strain evidence="9">NK1-12</strain>
    </source>
</reference>
<keyword evidence="5" id="KW-0812">Transmembrane</keyword>
<keyword evidence="5" id="KW-0472">Membrane</keyword>
<feature type="domain" description="Phytochrome chromophore attachment site" evidence="6">
    <location>
        <begin position="471"/>
        <end position="607"/>
    </location>
</feature>
<dbReference type="Pfam" id="PF00672">
    <property type="entry name" value="HAMP"/>
    <property type="match status" value="1"/>
</dbReference>
<dbReference type="InterPro" id="IPR003018">
    <property type="entry name" value="GAF"/>
</dbReference>
<dbReference type="CDD" id="cd11386">
    <property type="entry name" value="MCP_signal"/>
    <property type="match status" value="1"/>
</dbReference>
<dbReference type="Gene3D" id="3.30.450.40">
    <property type="match status" value="2"/>
</dbReference>
<feature type="domain" description="Phytochrome chromophore attachment site" evidence="6">
    <location>
        <begin position="643"/>
        <end position="779"/>
    </location>
</feature>
<dbReference type="SMART" id="SM00065">
    <property type="entry name" value="GAF"/>
    <property type="match status" value="2"/>
</dbReference>
<keyword evidence="4" id="KW-0175">Coiled coil</keyword>
<dbReference type="FunFam" id="1.10.287.950:FF:000001">
    <property type="entry name" value="Methyl-accepting chemotaxis sensory transducer"/>
    <property type="match status" value="1"/>
</dbReference>
<dbReference type="SUPFAM" id="SSF158472">
    <property type="entry name" value="HAMP domain-like"/>
    <property type="match status" value="1"/>
</dbReference>
<dbReference type="PROSITE" id="PS50046">
    <property type="entry name" value="PHYTOCHROME_2"/>
    <property type="match status" value="2"/>
</dbReference>
<evidence type="ECO:0000256" key="3">
    <source>
        <dbReference type="PROSITE-ProRule" id="PRU00284"/>
    </source>
</evidence>
<evidence type="ECO:0000259" key="8">
    <source>
        <dbReference type="PROSITE" id="PS50885"/>
    </source>
</evidence>
<feature type="transmembrane region" description="Helical" evidence="5">
    <location>
        <begin position="61"/>
        <end position="86"/>
    </location>
</feature>
<dbReference type="EMBL" id="CP053586">
    <property type="protein sequence ID" value="WNZ24375.1"/>
    <property type="molecule type" value="Genomic_DNA"/>
</dbReference>
<feature type="coiled-coil region" evidence="4">
    <location>
        <begin position="786"/>
        <end position="820"/>
    </location>
</feature>
<dbReference type="Pfam" id="PF01590">
    <property type="entry name" value="GAF"/>
    <property type="match status" value="2"/>
</dbReference>
<dbReference type="SMART" id="SM00283">
    <property type="entry name" value="MA"/>
    <property type="match status" value="1"/>
</dbReference>
<keyword evidence="1 3" id="KW-0807">Transducer</keyword>
<protein>
    <submittedName>
        <fullName evidence="9">GAF domain-containing protein</fullName>
    </submittedName>
</protein>
<dbReference type="CDD" id="cd06225">
    <property type="entry name" value="HAMP"/>
    <property type="match status" value="1"/>
</dbReference>
<feature type="coiled-coil region" evidence="4">
    <location>
        <begin position="876"/>
        <end position="907"/>
    </location>
</feature>
<evidence type="ECO:0000256" key="2">
    <source>
        <dbReference type="ARBA" id="ARBA00029447"/>
    </source>
</evidence>
<comment type="similarity">
    <text evidence="2">Belongs to the methyl-accepting chemotaxis (MCP) protein family.</text>
</comment>
<dbReference type="GO" id="GO:0006935">
    <property type="term" value="P:chemotaxis"/>
    <property type="evidence" value="ECO:0007669"/>
    <property type="project" value="InterPro"/>
</dbReference>
<evidence type="ECO:0000313" key="9">
    <source>
        <dbReference type="EMBL" id="WNZ24375.1"/>
    </source>
</evidence>
<dbReference type="AlphaFoldDB" id="A0AA97AGJ1"/>